<organism evidence="2 3">
    <name type="scientific">Ilyodon furcidens</name>
    <name type="common">goldbreast splitfin</name>
    <dbReference type="NCBI Taxonomy" id="33524"/>
    <lineage>
        <taxon>Eukaryota</taxon>
        <taxon>Metazoa</taxon>
        <taxon>Chordata</taxon>
        <taxon>Craniata</taxon>
        <taxon>Vertebrata</taxon>
        <taxon>Euteleostomi</taxon>
        <taxon>Actinopterygii</taxon>
        <taxon>Neopterygii</taxon>
        <taxon>Teleostei</taxon>
        <taxon>Neoteleostei</taxon>
        <taxon>Acanthomorphata</taxon>
        <taxon>Ovalentaria</taxon>
        <taxon>Atherinomorphae</taxon>
        <taxon>Cyprinodontiformes</taxon>
        <taxon>Goodeidae</taxon>
        <taxon>Ilyodon</taxon>
    </lineage>
</organism>
<evidence type="ECO:0000256" key="1">
    <source>
        <dbReference type="SAM" id="MobiDB-lite"/>
    </source>
</evidence>
<accession>A0ABV0UEP9</accession>
<comment type="caution">
    <text evidence="2">The sequence shown here is derived from an EMBL/GenBank/DDBJ whole genome shotgun (WGS) entry which is preliminary data.</text>
</comment>
<name>A0ABV0UEP9_9TELE</name>
<sequence>TGGAPRHLTANRGLQENVDGSEEEGNLGLLARLDGMDTRVHLAWMANQVYQVKKATRACPDPRERRVTKETLGQG</sequence>
<feature type="non-terminal residue" evidence="2">
    <location>
        <position position="1"/>
    </location>
</feature>
<gene>
    <name evidence="2" type="ORF">ILYODFUR_006195</name>
</gene>
<dbReference type="Proteomes" id="UP001482620">
    <property type="component" value="Unassembled WGS sequence"/>
</dbReference>
<evidence type="ECO:0000313" key="3">
    <source>
        <dbReference type="Proteomes" id="UP001482620"/>
    </source>
</evidence>
<reference evidence="2 3" key="1">
    <citation type="submission" date="2021-06" db="EMBL/GenBank/DDBJ databases">
        <authorList>
            <person name="Palmer J.M."/>
        </authorList>
    </citation>
    <scope>NUCLEOTIDE SEQUENCE [LARGE SCALE GENOMIC DNA]</scope>
    <source>
        <strain evidence="3">if_2019</strain>
        <tissue evidence="2">Muscle</tissue>
    </source>
</reference>
<feature type="region of interest" description="Disordered" evidence="1">
    <location>
        <begin position="1"/>
        <end position="23"/>
    </location>
</feature>
<keyword evidence="3" id="KW-1185">Reference proteome</keyword>
<dbReference type="EMBL" id="JAHRIQ010069889">
    <property type="protein sequence ID" value="MEQ2243354.1"/>
    <property type="molecule type" value="Genomic_DNA"/>
</dbReference>
<evidence type="ECO:0000313" key="2">
    <source>
        <dbReference type="EMBL" id="MEQ2243354.1"/>
    </source>
</evidence>
<protein>
    <submittedName>
        <fullName evidence="2">Uncharacterized protein</fullName>
    </submittedName>
</protein>
<proteinExistence type="predicted"/>